<protein>
    <submittedName>
        <fullName evidence="13">Homeobox protein MOX-2</fullName>
    </submittedName>
</protein>
<dbReference type="AlphaFoldDB" id="G7YBD8"/>
<keyword evidence="14" id="KW-1185">Reference proteome</keyword>
<evidence type="ECO:0000256" key="9">
    <source>
        <dbReference type="PROSITE-ProRule" id="PRU00108"/>
    </source>
</evidence>
<comment type="subcellular location">
    <subcellularLocation>
        <location evidence="1 9 10">Nucleus</location>
    </subcellularLocation>
</comment>
<dbReference type="GO" id="GO:0045944">
    <property type="term" value="P:positive regulation of transcription by RNA polymerase II"/>
    <property type="evidence" value="ECO:0007669"/>
    <property type="project" value="InterPro"/>
</dbReference>
<keyword evidence="8 9" id="KW-0539">Nucleus</keyword>
<feature type="DNA-binding region" description="Homeobox" evidence="9">
    <location>
        <begin position="502"/>
        <end position="561"/>
    </location>
</feature>
<accession>G7YBD8</accession>
<gene>
    <name evidence="13" type="ORF">CLF_104313</name>
</gene>
<dbReference type="CDD" id="cd00086">
    <property type="entry name" value="homeodomain"/>
    <property type="match status" value="1"/>
</dbReference>
<feature type="region of interest" description="Disordered" evidence="11">
    <location>
        <begin position="180"/>
        <end position="201"/>
    </location>
</feature>
<dbReference type="InterPro" id="IPR009057">
    <property type="entry name" value="Homeodomain-like_sf"/>
</dbReference>
<dbReference type="PRINTS" id="PR00024">
    <property type="entry name" value="HOMEOBOX"/>
</dbReference>
<dbReference type="GO" id="GO:0005634">
    <property type="term" value="C:nucleus"/>
    <property type="evidence" value="ECO:0007669"/>
    <property type="project" value="UniProtKB-SubCell"/>
</dbReference>
<evidence type="ECO:0000256" key="5">
    <source>
        <dbReference type="ARBA" id="ARBA00023155"/>
    </source>
</evidence>
<dbReference type="InterPro" id="IPR001356">
    <property type="entry name" value="HD"/>
</dbReference>
<evidence type="ECO:0000256" key="1">
    <source>
        <dbReference type="ARBA" id="ARBA00004123"/>
    </source>
</evidence>
<dbReference type="GO" id="GO:0000981">
    <property type="term" value="F:DNA-binding transcription factor activity, RNA polymerase II-specific"/>
    <property type="evidence" value="ECO:0007669"/>
    <property type="project" value="InterPro"/>
</dbReference>
<keyword evidence="6" id="KW-0010">Activator</keyword>
<evidence type="ECO:0000256" key="4">
    <source>
        <dbReference type="ARBA" id="ARBA00023125"/>
    </source>
</evidence>
<dbReference type="PROSITE" id="PS50071">
    <property type="entry name" value="HOMEOBOX_2"/>
    <property type="match status" value="1"/>
</dbReference>
<keyword evidence="3" id="KW-0805">Transcription regulation</keyword>
<feature type="compositionally biased region" description="Polar residues" evidence="11">
    <location>
        <begin position="415"/>
        <end position="431"/>
    </location>
</feature>
<dbReference type="InterPro" id="IPR042634">
    <property type="entry name" value="MOX-1/MOX-2"/>
</dbReference>
<feature type="domain" description="Homeobox" evidence="12">
    <location>
        <begin position="500"/>
        <end position="560"/>
    </location>
</feature>
<organism evidence="13 14">
    <name type="scientific">Clonorchis sinensis</name>
    <name type="common">Chinese liver fluke</name>
    <dbReference type="NCBI Taxonomy" id="79923"/>
    <lineage>
        <taxon>Eukaryota</taxon>
        <taxon>Metazoa</taxon>
        <taxon>Spiralia</taxon>
        <taxon>Lophotrochozoa</taxon>
        <taxon>Platyhelminthes</taxon>
        <taxon>Trematoda</taxon>
        <taxon>Digenea</taxon>
        <taxon>Opisthorchiida</taxon>
        <taxon>Opisthorchiata</taxon>
        <taxon>Opisthorchiidae</taxon>
        <taxon>Clonorchis</taxon>
    </lineage>
</organism>
<feature type="compositionally biased region" description="Low complexity" evidence="11">
    <location>
        <begin position="192"/>
        <end position="201"/>
    </location>
</feature>
<evidence type="ECO:0000256" key="11">
    <source>
        <dbReference type="SAM" id="MobiDB-lite"/>
    </source>
</evidence>
<dbReference type="EMBL" id="DF143029">
    <property type="protein sequence ID" value="GAA50272.1"/>
    <property type="molecule type" value="Genomic_DNA"/>
</dbReference>
<dbReference type="GO" id="GO:0000978">
    <property type="term" value="F:RNA polymerase II cis-regulatory region sequence-specific DNA binding"/>
    <property type="evidence" value="ECO:0007669"/>
    <property type="project" value="TreeGrafter"/>
</dbReference>
<evidence type="ECO:0000256" key="10">
    <source>
        <dbReference type="RuleBase" id="RU000682"/>
    </source>
</evidence>
<dbReference type="InterPro" id="IPR017970">
    <property type="entry name" value="Homeobox_CS"/>
</dbReference>
<dbReference type="PANTHER" id="PTHR24328:SF7">
    <property type="entry name" value="BUTTONLESS"/>
    <property type="match status" value="1"/>
</dbReference>
<reference key="2">
    <citation type="submission" date="2011-10" db="EMBL/GenBank/DDBJ databases">
        <title>The genome and transcriptome sequence of Clonorchis sinensis provide insights into the carcinogenic liver fluke.</title>
        <authorList>
            <person name="Wang X."/>
            <person name="Huang Y."/>
            <person name="Chen W."/>
            <person name="Liu H."/>
            <person name="Guo L."/>
            <person name="Chen Y."/>
            <person name="Luo F."/>
            <person name="Zhou W."/>
            <person name="Sun J."/>
            <person name="Mao Q."/>
            <person name="Liang P."/>
            <person name="Zhou C."/>
            <person name="Tian Y."/>
            <person name="Men J."/>
            <person name="Lv X."/>
            <person name="Huang L."/>
            <person name="Zhou J."/>
            <person name="Hu Y."/>
            <person name="Li R."/>
            <person name="Zhang F."/>
            <person name="Lei H."/>
            <person name="Li X."/>
            <person name="Hu X."/>
            <person name="Liang C."/>
            <person name="Xu J."/>
            <person name="Wu Z."/>
            <person name="Yu X."/>
        </authorList>
    </citation>
    <scope>NUCLEOTIDE SEQUENCE</scope>
    <source>
        <strain>Henan</strain>
    </source>
</reference>
<keyword evidence="4 9" id="KW-0238">DNA-binding</keyword>
<dbReference type="SUPFAM" id="SSF46689">
    <property type="entry name" value="Homeodomain-like"/>
    <property type="match status" value="1"/>
</dbReference>
<dbReference type="PROSITE" id="PS00027">
    <property type="entry name" value="HOMEOBOX_1"/>
    <property type="match status" value="1"/>
</dbReference>
<feature type="region of interest" description="Disordered" evidence="11">
    <location>
        <begin position="415"/>
        <end position="440"/>
    </location>
</feature>
<keyword evidence="7" id="KW-0804">Transcription</keyword>
<evidence type="ECO:0000313" key="13">
    <source>
        <dbReference type="EMBL" id="GAA50272.1"/>
    </source>
</evidence>
<dbReference type="Pfam" id="PF00046">
    <property type="entry name" value="Homeodomain"/>
    <property type="match status" value="1"/>
</dbReference>
<name>G7YBD8_CLOSI</name>
<evidence type="ECO:0000259" key="12">
    <source>
        <dbReference type="PROSITE" id="PS50071"/>
    </source>
</evidence>
<dbReference type="SMART" id="SM00389">
    <property type="entry name" value="HOX"/>
    <property type="match status" value="1"/>
</dbReference>
<proteinExistence type="predicted"/>
<dbReference type="Proteomes" id="UP000008909">
    <property type="component" value="Unassembled WGS sequence"/>
</dbReference>
<dbReference type="PANTHER" id="PTHR24328">
    <property type="entry name" value="HOMEOBOX PROTEIN MOX"/>
    <property type="match status" value="1"/>
</dbReference>
<evidence type="ECO:0000256" key="2">
    <source>
        <dbReference type="ARBA" id="ARBA00022473"/>
    </source>
</evidence>
<evidence type="ECO:0000256" key="6">
    <source>
        <dbReference type="ARBA" id="ARBA00023159"/>
    </source>
</evidence>
<dbReference type="InterPro" id="IPR020479">
    <property type="entry name" value="HD_metazoa"/>
</dbReference>
<sequence>MATTCQSRCLDPRGIARFEHSSLRAEETEEQTNNPLWTTELVPRGSPKKMLNDPPSWDRRSVATDIFHPLYQPAAMTVTYVRTQQERTQHQLPQMPDVISYSPFHPKHHIHPHSALHLSSWSNEFNPTGTTMGRTELDLPTIFSKVSPAIARFTPRLEQPPVNGSTKQTILSGSRQGIVDHSEDLPTQDTDSFQSSEGNSSSNLTCSFANYSFNEPIDRTTLSDVTKLVNLEPANSMHNCISCATDLGRMMPWAVRDHKESEHIQPSSVIRQSSVTWIKSCTSGLGSLSPRMQTPKSNQAHLTSSAAQSVPNVRYANHFSNCMQAAVSPFRTNGLLAMYDQPPGREQREQCWMSPRSPDWLSSETVLFRKTLAADAVNSLTPPCPQIPADPTFFMIPPAESPWLSQDLINKQSWSKPTNYQNQCDNRSRTGQLGKGPQVDEKYNKMNVPIQCSPQSKSPDSHLWNQLKMEQGLNRFEQEGLDEEVKEDDTTCTDSGDTIGRARKERTAFTKQQICELEREFSMHSYLTRLRRYEISVALNLTERQVKVWFQNRRMKFKRMRGTSFPKQFNDGTLSTSDARLC</sequence>
<reference evidence="13" key="1">
    <citation type="journal article" date="2011" name="Genome Biol.">
        <title>The draft genome of the carcinogenic human liver fluke Clonorchis sinensis.</title>
        <authorList>
            <person name="Wang X."/>
            <person name="Chen W."/>
            <person name="Huang Y."/>
            <person name="Sun J."/>
            <person name="Men J."/>
            <person name="Liu H."/>
            <person name="Luo F."/>
            <person name="Guo L."/>
            <person name="Lv X."/>
            <person name="Deng C."/>
            <person name="Zhou C."/>
            <person name="Fan Y."/>
            <person name="Li X."/>
            <person name="Huang L."/>
            <person name="Hu Y."/>
            <person name="Liang C."/>
            <person name="Hu X."/>
            <person name="Xu J."/>
            <person name="Yu X."/>
        </authorList>
    </citation>
    <scope>NUCLEOTIDE SEQUENCE [LARGE SCALE GENOMIC DNA]</scope>
    <source>
        <strain evidence="13">Henan</strain>
    </source>
</reference>
<keyword evidence="2" id="KW-0217">Developmental protein</keyword>
<evidence type="ECO:0000256" key="8">
    <source>
        <dbReference type="ARBA" id="ARBA00023242"/>
    </source>
</evidence>
<evidence type="ECO:0000256" key="3">
    <source>
        <dbReference type="ARBA" id="ARBA00023015"/>
    </source>
</evidence>
<evidence type="ECO:0000313" key="14">
    <source>
        <dbReference type="Proteomes" id="UP000008909"/>
    </source>
</evidence>
<feature type="region of interest" description="Disordered" evidence="11">
    <location>
        <begin position="24"/>
        <end position="56"/>
    </location>
</feature>
<keyword evidence="5 9" id="KW-0371">Homeobox</keyword>
<evidence type="ECO:0000256" key="7">
    <source>
        <dbReference type="ARBA" id="ARBA00023163"/>
    </source>
</evidence>
<dbReference type="Gene3D" id="1.10.10.60">
    <property type="entry name" value="Homeodomain-like"/>
    <property type="match status" value="1"/>
</dbReference>